<dbReference type="AlphaFoldDB" id="A0A383AN76"/>
<dbReference type="PANTHER" id="PTHR11236:SF48">
    <property type="entry name" value="ISOCHORISMATE SYNTHASE MENF"/>
    <property type="match status" value="1"/>
</dbReference>
<dbReference type="GO" id="GO:0004049">
    <property type="term" value="F:anthranilate synthase activity"/>
    <property type="evidence" value="ECO:0007669"/>
    <property type="project" value="UniProtKB-EC"/>
</dbReference>
<dbReference type="GO" id="GO:0000162">
    <property type="term" value="P:L-tryptophan biosynthetic process"/>
    <property type="evidence" value="ECO:0007669"/>
    <property type="project" value="TreeGrafter"/>
</dbReference>
<dbReference type="InterPro" id="IPR006805">
    <property type="entry name" value="Anth_synth_I_N"/>
</dbReference>
<evidence type="ECO:0000256" key="1">
    <source>
        <dbReference type="ARBA" id="ARBA00047683"/>
    </source>
</evidence>
<gene>
    <name evidence="3" type="ORF">METZ01_LOCUS461412</name>
</gene>
<dbReference type="InterPro" id="IPR019999">
    <property type="entry name" value="Anth_synth_I-like"/>
</dbReference>
<sequence length="205" mass="23177">MIIQPDVKAFKSKHKTKKPQLMWIKASGDLETPVSIMIRVANKKANSFLLESVQGGSQRGRYSAIGLDPDLIWKCQGTKAKINRNPSDKKSEFIKEKISALNSLEAIIDESRIDIPENLPPMSSGLFGYIGYDMIRLMEKIPDKKKDSLNLPDGLLIRPKIMIIFDNVEDVVYIITPIWPKKSMDILSAYKAGEKRLINIVNSFE</sequence>
<dbReference type="EMBL" id="UINC01193114">
    <property type="protein sequence ID" value="SVE08558.1"/>
    <property type="molecule type" value="Genomic_DNA"/>
</dbReference>
<dbReference type="Pfam" id="PF04715">
    <property type="entry name" value="Anth_synt_I_N"/>
    <property type="match status" value="1"/>
</dbReference>
<evidence type="ECO:0000313" key="3">
    <source>
        <dbReference type="EMBL" id="SVE08558.1"/>
    </source>
</evidence>
<comment type="catalytic activity">
    <reaction evidence="1">
        <text>chorismate + L-glutamine = anthranilate + pyruvate + L-glutamate + H(+)</text>
        <dbReference type="Rhea" id="RHEA:21732"/>
        <dbReference type="ChEBI" id="CHEBI:15361"/>
        <dbReference type="ChEBI" id="CHEBI:15378"/>
        <dbReference type="ChEBI" id="CHEBI:16567"/>
        <dbReference type="ChEBI" id="CHEBI:29748"/>
        <dbReference type="ChEBI" id="CHEBI:29985"/>
        <dbReference type="ChEBI" id="CHEBI:58359"/>
        <dbReference type="EC" id="4.1.3.27"/>
    </reaction>
</comment>
<dbReference type="Gene3D" id="3.60.120.10">
    <property type="entry name" value="Anthranilate synthase"/>
    <property type="match status" value="1"/>
</dbReference>
<dbReference type="SUPFAM" id="SSF56322">
    <property type="entry name" value="ADC synthase"/>
    <property type="match status" value="1"/>
</dbReference>
<name>A0A383AN76_9ZZZZ</name>
<feature type="domain" description="Anthranilate synthase component I N-terminal" evidence="2">
    <location>
        <begin position="29"/>
        <end position="174"/>
    </location>
</feature>
<organism evidence="3">
    <name type="scientific">marine metagenome</name>
    <dbReference type="NCBI Taxonomy" id="408172"/>
    <lineage>
        <taxon>unclassified sequences</taxon>
        <taxon>metagenomes</taxon>
        <taxon>ecological metagenomes</taxon>
    </lineage>
</organism>
<accession>A0A383AN76</accession>
<proteinExistence type="predicted"/>
<dbReference type="InterPro" id="IPR005801">
    <property type="entry name" value="ADC_synthase"/>
</dbReference>
<protein>
    <recommendedName>
        <fullName evidence="2">Anthranilate synthase component I N-terminal domain-containing protein</fullName>
    </recommendedName>
</protein>
<evidence type="ECO:0000259" key="2">
    <source>
        <dbReference type="Pfam" id="PF04715"/>
    </source>
</evidence>
<dbReference type="PANTHER" id="PTHR11236">
    <property type="entry name" value="AMINOBENZOATE/ANTHRANILATE SYNTHASE"/>
    <property type="match status" value="1"/>
</dbReference>
<reference evidence="3" key="1">
    <citation type="submission" date="2018-05" db="EMBL/GenBank/DDBJ databases">
        <authorList>
            <person name="Lanie J.A."/>
            <person name="Ng W.-L."/>
            <person name="Kazmierczak K.M."/>
            <person name="Andrzejewski T.M."/>
            <person name="Davidsen T.M."/>
            <person name="Wayne K.J."/>
            <person name="Tettelin H."/>
            <person name="Glass J.I."/>
            <person name="Rusch D."/>
            <person name="Podicherti R."/>
            <person name="Tsui H.-C.T."/>
            <person name="Winkler M.E."/>
        </authorList>
    </citation>
    <scope>NUCLEOTIDE SEQUENCE</scope>
</reference>
<feature type="non-terminal residue" evidence="3">
    <location>
        <position position="205"/>
    </location>
</feature>